<dbReference type="OrthoDB" id="437369at2759"/>
<reference evidence="10 11" key="1">
    <citation type="submission" date="2019-06" db="EMBL/GenBank/DDBJ databases">
        <title>Wine fermentation using esterase from Monascus purpureus.</title>
        <authorList>
            <person name="Geng C."/>
            <person name="Zhang Y."/>
        </authorList>
    </citation>
    <scope>NUCLEOTIDE SEQUENCE [LARGE SCALE GENOMIC DNA]</scope>
    <source>
        <strain evidence="10">HQ1</strain>
    </source>
</reference>
<dbReference type="EMBL" id="VIFY01000017">
    <property type="protein sequence ID" value="TQB75675.1"/>
    <property type="molecule type" value="Genomic_DNA"/>
</dbReference>
<keyword evidence="4 8" id="KW-0732">Signal</keyword>
<evidence type="ECO:0000313" key="11">
    <source>
        <dbReference type="Proteomes" id="UP000319663"/>
    </source>
</evidence>
<evidence type="ECO:0000256" key="8">
    <source>
        <dbReference type="SAM" id="SignalP"/>
    </source>
</evidence>
<proteinExistence type="inferred from homology"/>
<dbReference type="InterPro" id="IPR017046">
    <property type="entry name" value="Prenylcysteine_Oxase1"/>
</dbReference>
<feature type="chain" id="PRO_5021291684" description="Prenylcysteine lyase domain-containing protein" evidence="8">
    <location>
        <begin position="35"/>
        <end position="545"/>
    </location>
</feature>
<dbReference type="GO" id="GO:0030328">
    <property type="term" value="P:prenylcysteine catabolic process"/>
    <property type="evidence" value="ECO:0007669"/>
    <property type="project" value="InterPro"/>
</dbReference>
<dbReference type="InterPro" id="IPR010795">
    <property type="entry name" value="Prenylcys_lyase"/>
</dbReference>
<dbReference type="PANTHER" id="PTHR15944:SF0">
    <property type="entry name" value="PRENYLCYSTEINE LYASE DOMAIN-CONTAINING PROTEIN"/>
    <property type="match status" value="1"/>
</dbReference>
<feature type="domain" description="Prenylcysteine lyase" evidence="9">
    <location>
        <begin position="161"/>
        <end position="533"/>
    </location>
</feature>
<dbReference type="Pfam" id="PF07156">
    <property type="entry name" value="Prenylcys_lyase"/>
    <property type="match status" value="1"/>
</dbReference>
<keyword evidence="7" id="KW-0325">Glycoprotein</keyword>
<dbReference type="Proteomes" id="UP000319663">
    <property type="component" value="Unassembled WGS sequence"/>
</dbReference>
<gene>
    <name evidence="10" type="ORF">MPDQ_002294</name>
</gene>
<evidence type="ECO:0000256" key="1">
    <source>
        <dbReference type="ARBA" id="ARBA00001974"/>
    </source>
</evidence>
<evidence type="ECO:0000259" key="9">
    <source>
        <dbReference type="Pfam" id="PF07156"/>
    </source>
</evidence>
<keyword evidence="6" id="KW-0560">Oxidoreductase</keyword>
<keyword evidence="3" id="KW-0285">Flavoprotein</keyword>
<dbReference type="GO" id="GO:0030327">
    <property type="term" value="P:prenylated protein catabolic process"/>
    <property type="evidence" value="ECO:0007669"/>
    <property type="project" value="TreeGrafter"/>
</dbReference>
<evidence type="ECO:0000313" key="10">
    <source>
        <dbReference type="EMBL" id="TQB75675.1"/>
    </source>
</evidence>
<dbReference type="SUPFAM" id="SSF51905">
    <property type="entry name" value="FAD/NAD(P)-binding domain"/>
    <property type="match status" value="1"/>
</dbReference>
<organism evidence="10 11">
    <name type="scientific">Monascus purpureus</name>
    <name type="common">Red mold</name>
    <name type="synonym">Monascus anka</name>
    <dbReference type="NCBI Taxonomy" id="5098"/>
    <lineage>
        <taxon>Eukaryota</taxon>
        <taxon>Fungi</taxon>
        <taxon>Dikarya</taxon>
        <taxon>Ascomycota</taxon>
        <taxon>Pezizomycotina</taxon>
        <taxon>Eurotiomycetes</taxon>
        <taxon>Eurotiomycetidae</taxon>
        <taxon>Eurotiales</taxon>
        <taxon>Aspergillaceae</taxon>
        <taxon>Monascus</taxon>
    </lineage>
</organism>
<name>A0A507R008_MONPU</name>
<feature type="signal peptide" evidence="8">
    <location>
        <begin position="1"/>
        <end position="34"/>
    </location>
</feature>
<evidence type="ECO:0000256" key="4">
    <source>
        <dbReference type="ARBA" id="ARBA00022729"/>
    </source>
</evidence>
<dbReference type="STRING" id="5098.A0A507R008"/>
<comment type="similarity">
    <text evidence="2">Belongs to the prenylcysteine oxidase family.</text>
</comment>
<comment type="cofactor">
    <cofactor evidence="1">
        <name>FAD</name>
        <dbReference type="ChEBI" id="CHEBI:57692"/>
    </cofactor>
</comment>
<dbReference type="AlphaFoldDB" id="A0A507R008"/>
<dbReference type="Pfam" id="PF13450">
    <property type="entry name" value="NAD_binding_8"/>
    <property type="match status" value="1"/>
</dbReference>
<accession>A0A507R008</accession>
<evidence type="ECO:0000256" key="7">
    <source>
        <dbReference type="ARBA" id="ARBA00023180"/>
    </source>
</evidence>
<keyword evidence="11" id="KW-1185">Reference proteome</keyword>
<comment type="caution">
    <text evidence="10">The sequence shown here is derived from an EMBL/GenBank/DDBJ whole genome shotgun (WGS) entry which is preliminary data.</text>
</comment>
<dbReference type="InterPro" id="IPR036188">
    <property type="entry name" value="FAD/NAD-bd_sf"/>
</dbReference>
<sequence>MCSFLSSSPLWARTWIQLVQYTLVALLLVPLATSSGDQQPLGTVTDATTKRIAIIGAGAAGSANAYNLRRLSESSQLPVDITVFERESYIGGRSTTVNAFGNPEYPVEVGGSIFVDVNYILVNASKELGLNVQSMGAAHPRAVSEDKVGIWDGEEFVFIMNDDLNWWTIAKMVWKYGLAPIRTRNLVQRTIDKFLKFYEDPIFPFESLTQAVTEVGLLDTTLSPGSAYLERNRISPDFSREMIQSSTRVNYGQNLALIHGLGAAACMSTGNAMSVKGGNWLIFDGMLKASGADVRLNQTVTSIERNPNGTLTVTSVPNGSDKEIAVFDEVVIAGPLQYSDISISPLPKHTPKEPTPFVTLHVTLFSSPHKLSPKFFGFNDTDKVPNSIITTLPKGLDLGTRPDGVGPTNFWSISTLAKVNPPSVRNEEHFVYKIFSPEQPTAEFISEILGLGDSTDNDSTIGDLPQNDISWFYEKVWHPYPYLYPRSRFDPILLAPGLWYTGGVEAFVSTMETSALMGKNIAALIFKSWEETSTGFAEDSNAGEF</sequence>
<evidence type="ECO:0000256" key="6">
    <source>
        <dbReference type="ARBA" id="ARBA00023002"/>
    </source>
</evidence>
<evidence type="ECO:0000256" key="5">
    <source>
        <dbReference type="ARBA" id="ARBA00022827"/>
    </source>
</evidence>
<dbReference type="PIRSF" id="PIRSF036292">
    <property type="entry name" value="Prenylcysteine_oxidase"/>
    <property type="match status" value="1"/>
</dbReference>
<evidence type="ECO:0000256" key="2">
    <source>
        <dbReference type="ARBA" id="ARBA00009967"/>
    </source>
</evidence>
<dbReference type="PANTHER" id="PTHR15944">
    <property type="entry name" value="FARNESYLCYSTEINE LYASE"/>
    <property type="match status" value="1"/>
</dbReference>
<protein>
    <recommendedName>
        <fullName evidence="9">Prenylcysteine lyase domain-containing protein</fullName>
    </recommendedName>
</protein>
<keyword evidence="5" id="KW-0274">FAD</keyword>
<dbReference type="Gene3D" id="3.50.50.60">
    <property type="entry name" value="FAD/NAD(P)-binding domain"/>
    <property type="match status" value="2"/>
</dbReference>
<evidence type="ECO:0000256" key="3">
    <source>
        <dbReference type="ARBA" id="ARBA00022630"/>
    </source>
</evidence>
<dbReference type="GO" id="GO:0001735">
    <property type="term" value="F:prenylcysteine oxidase activity"/>
    <property type="evidence" value="ECO:0007669"/>
    <property type="project" value="InterPro"/>
</dbReference>